<gene>
    <name evidence="1" type="ORF">HNQ44_000045</name>
</gene>
<dbReference type="AlphaFoldDB" id="A0A7W8CQE5"/>
<reference evidence="1 2" key="1">
    <citation type="submission" date="2020-08" db="EMBL/GenBank/DDBJ databases">
        <title>Genomic Encyclopedia of Type Strains, Phase IV (KMG-IV): sequencing the most valuable type-strain genomes for metagenomic binning, comparative biology and taxonomic classification.</title>
        <authorList>
            <person name="Goeker M."/>
        </authorList>
    </citation>
    <scope>NUCLEOTIDE SEQUENCE [LARGE SCALE GENOMIC DNA]</scope>
    <source>
        <strain evidence="1 2">DSM 15895</strain>
    </source>
</reference>
<sequence length="101" mass="11679">MSGNIYSIELLHQGKYDSWEFSSDSERDQFYERVKKHFAGKELNEESATDDAQIVQLSATSLEMDKAGVEQKIPYVWYEGDLFEEMLGFINGHYAEKENGK</sequence>
<organism evidence="1 2">
    <name type="scientific">Planococcus koreensis</name>
    <dbReference type="NCBI Taxonomy" id="112331"/>
    <lineage>
        <taxon>Bacteria</taxon>
        <taxon>Bacillati</taxon>
        <taxon>Bacillota</taxon>
        <taxon>Bacilli</taxon>
        <taxon>Bacillales</taxon>
        <taxon>Caryophanaceae</taxon>
        <taxon>Planococcus</taxon>
    </lineage>
</organism>
<dbReference type="OrthoDB" id="2427990at2"/>
<evidence type="ECO:0000313" key="1">
    <source>
        <dbReference type="EMBL" id="MBB5178623.1"/>
    </source>
</evidence>
<proteinExistence type="predicted"/>
<comment type="caution">
    <text evidence="1">The sequence shown here is derived from an EMBL/GenBank/DDBJ whole genome shotgun (WGS) entry which is preliminary data.</text>
</comment>
<protein>
    <submittedName>
        <fullName evidence="1">Uncharacterized protein</fullName>
    </submittedName>
</protein>
<name>A0A7W8CQE5_9BACL</name>
<evidence type="ECO:0000313" key="2">
    <source>
        <dbReference type="Proteomes" id="UP000525923"/>
    </source>
</evidence>
<keyword evidence="2" id="KW-1185">Reference proteome</keyword>
<accession>A0A7W8CQE5</accession>
<dbReference type="EMBL" id="JACHHE010000001">
    <property type="protein sequence ID" value="MBB5178623.1"/>
    <property type="molecule type" value="Genomic_DNA"/>
</dbReference>
<dbReference type="Proteomes" id="UP000525923">
    <property type="component" value="Unassembled WGS sequence"/>
</dbReference>
<dbReference type="RefSeq" id="WP_135501317.1">
    <property type="nucleotide sequence ID" value="NZ_JACHHE010000001.1"/>
</dbReference>